<dbReference type="InterPro" id="IPR001441">
    <property type="entry name" value="UPP_synth-like"/>
</dbReference>
<feature type="binding site" evidence="2">
    <location>
        <position position="85"/>
    </location>
    <ligand>
        <name>substrate</name>
    </ligand>
</feature>
<dbReference type="PANTHER" id="PTHR10291:SF0">
    <property type="entry name" value="DEHYDRODOLICHYL DIPHOSPHATE SYNTHASE 2"/>
    <property type="match status" value="1"/>
</dbReference>
<proteinExistence type="inferred from homology"/>
<dbReference type="CDD" id="cd00475">
    <property type="entry name" value="Cis_IPPS"/>
    <property type="match status" value="1"/>
</dbReference>
<gene>
    <name evidence="3" type="ORF">GGQ92_000237</name>
</gene>
<dbReference type="NCBIfam" id="TIGR00055">
    <property type="entry name" value="uppS"/>
    <property type="match status" value="1"/>
</dbReference>
<dbReference type="GO" id="GO:0008834">
    <property type="term" value="F:ditrans,polycis-undecaprenyl-diphosphate synthase [(2E,6E)-farnesyl-diphosphate specific] activity"/>
    <property type="evidence" value="ECO:0007669"/>
    <property type="project" value="TreeGrafter"/>
</dbReference>
<feature type="binding site" evidence="2">
    <location>
        <begin position="79"/>
        <end position="81"/>
    </location>
    <ligand>
        <name>substrate</name>
    </ligand>
</feature>
<feature type="active site" description="Proton acceptor" evidence="2">
    <location>
        <position position="82"/>
    </location>
</feature>
<keyword evidence="4" id="KW-1185">Reference proteome</keyword>
<organism evidence="3 4">
    <name type="scientific">Gracilibacillus halotolerans</name>
    <dbReference type="NCBI Taxonomy" id="74386"/>
    <lineage>
        <taxon>Bacteria</taxon>
        <taxon>Bacillati</taxon>
        <taxon>Bacillota</taxon>
        <taxon>Bacilli</taxon>
        <taxon>Bacillales</taxon>
        <taxon>Bacillaceae</taxon>
        <taxon>Gracilibacillus</taxon>
    </lineage>
</organism>
<evidence type="ECO:0000256" key="2">
    <source>
        <dbReference type="HAMAP-Rule" id="MF_01139"/>
    </source>
</evidence>
<reference evidence="3 4" key="1">
    <citation type="submission" date="2020-08" db="EMBL/GenBank/DDBJ databases">
        <title>Genomic Encyclopedia of Type Strains, Phase IV (KMG-IV): sequencing the most valuable type-strain genomes for metagenomic binning, comparative biology and taxonomic classification.</title>
        <authorList>
            <person name="Goeker M."/>
        </authorList>
    </citation>
    <scope>NUCLEOTIDE SEQUENCE [LARGE SCALE GENOMIC DNA]</scope>
    <source>
        <strain evidence="3 4">DSM 11805</strain>
    </source>
</reference>
<keyword evidence="2" id="KW-0460">Magnesium</keyword>
<feature type="binding site" evidence="2">
    <location>
        <position position="47"/>
    </location>
    <ligand>
        <name>substrate</name>
    </ligand>
</feature>
<dbReference type="PANTHER" id="PTHR10291">
    <property type="entry name" value="DEHYDRODOLICHYL DIPHOSPHATE SYNTHASE FAMILY MEMBER"/>
    <property type="match status" value="1"/>
</dbReference>
<feature type="active site" evidence="2">
    <location>
        <position position="34"/>
    </location>
</feature>
<dbReference type="RefSeq" id="WP_184243723.1">
    <property type="nucleotide sequence ID" value="NZ_BAAACU010000022.1"/>
</dbReference>
<feature type="binding site" evidence="2">
    <location>
        <position position="202"/>
    </location>
    <ligand>
        <name>substrate</name>
    </ligand>
</feature>
<feature type="binding site" evidence="2">
    <location>
        <position position="34"/>
    </location>
    <ligand>
        <name>Mg(2+)</name>
        <dbReference type="ChEBI" id="CHEBI:18420"/>
    </ligand>
</feature>
<comment type="function">
    <text evidence="2">Catalyzes the condensation of isopentenyl diphosphate (IPP) with allylic pyrophosphates generating different type of terpenoids.</text>
</comment>
<sequence>MFLMKLPFRKKNSDFQENDNVIHNIPKHIGIIMDGNGRWAKKKGLPRVAGHKEGMDNVKRIVRVANSYRVEILTLYAFSTENWKRPSAEVEYLMRLPTDFFHNYLPELIEENVQVRTIGNIEKLPKHTQKSIQSAKDATKNNNGLILNIAINYGGRNEIIEAVKTISEDVLQQKISVEDINESLFGDYLSTSSLVDPDLLIRTSGELRLSNYLLWQSAYSELWFTDTLWPDFSAEEFKEALLDYQQRKRRFGGI</sequence>
<dbReference type="AlphaFoldDB" id="A0A841RC22"/>
<dbReference type="EMBL" id="JACHON010000001">
    <property type="protein sequence ID" value="MBB6511470.1"/>
    <property type="molecule type" value="Genomic_DNA"/>
</dbReference>
<dbReference type="GO" id="GO:0005829">
    <property type="term" value="C:cytosol"/>
    <property type="evidence" value="ECO:0007669"/>
    <property type="project" value="TreeGrafter"/>
</dbReference>
<keyword evidence="2" id="KW-0479">Metal-binding</keyword>
<feature type="binding site" evidence="2">
    <location>
        <begin position="35"/>
        <end position="38"/>
    </location>
    <ligand>
        <name>substrate</name>
    </ligand>
</feature>
<dbReference type="HAMAP" id="MF_01139">
    <property type="entry name" value="ISPT"/>
    <property type="match status" value="1"/>
</dbReference>
<dbReference type="GO" id="GO:0016094">
    <property type="term" value="P:polyprenol biosynthetic process"/>
    <property type="evidence" value="ECO:0007669"/>
    <property type="project" value="TreeGrafter"/>
</dbReference>
<dbReference type="InterPro" id="IPR036424">
    <property type="entry name" value="UPP_synth-like_sf"/>
</dbReference>
<dbReference type="Proteomes" id="UP000572212">
    <property type="component" value="Unassembled WGS sequence"/>
</dbReference>
<feature type="binding site" evidence="2">
    <location>
        <position position="83"/>
    </location>
    <ligand>
        <name>substrate</name>
    </ligand>
</feature>
<dbReference type="GO" id="GO:0000287">
    <property type="term" value="F:magnesium ion binding"/>
    <property type="evidence" value="ECO:0007669"/>
    <property type="project" value="UniProtKB-UniRule"/>
</dbReference>
<keyword evidence="1 2" id="KW-0808">Transferase</keyword>
<protein>
    <recommendedName>
        <fullName evidence="2">Isoprenyl transferase</fullName>
        <ecNumber evidence="2">2.5.1.-</ecNumber>
    </recommendedName>
</protein>
<dbReference type="InterPro" id="IPR018520">
    <property type="entry name" value="UPP_synth-like_CS"/>
</dbReference>
<evidence type="ECO:0000256" key="1">
    <source>
        <dbReference type="ARBA" id="ARBA00022679"/>
    </source>
</evidence>
<dbReference type="FunFam" id="3.40.1180.10:FF:000001">
    <property type="entry name" value="(2E,6E)-farnesyl-diphosphate-specific ditrans,polycis-undecaprenyl-diphosphate synthase"/>
    <property type="match status" value="1"/>
</dbReference>
<dbReference type="GO" id="GO:0030145">
    <property type="term" value="F:manganese ion binding"/>
    <property type="evidence" value="ECO:0007669"/>
    <property type="project" value="TreeGrafter"/>
</dbReference>
<dbReference type="PROSITE" id="PS01066">
    <property type="entry name" value="UPP_SYNTHASE"/>
    <property type="match status" value="1"/>
</dbReference>
<comment type="caution">
    <text evidence="3">The sequence shown here is derived from an EMBL/GenBank/DDBJ whole genome shotgun (WGS) entry which is preliminary data.</text>
</comment>
<feature type="binding site" evidence="2">
    <location>
        <position position="51"/>
    </location>
    <ligand>
        <name>substrate</name>
    </ligand>
</feature>
<dbReference type="Pfam" id="PF01255">
    <property type="entry name" value="Prenyltransf"/>
    <property type="match status" value="1"/>
</dbReference>
<dbReference type="SUPFAM" id="SSF64005">
    <property type="entry name" value="Undecaprenyl diphosphate synthase"/>
    <property type="match status" value="1"/>
</dbReference>
<name>A0A841RC22_9BACI</name>
<feature type="binding site" evidence="2">
    <location>
        <position position="221"/>
    </location>
    <ligand>
        <name>Mg(2+)</name>
        <dbReference type="ChEBI" id="CHEBI:18420"/>
    </ligand>
</feature>
<accession>A0A841RC22</accession>
<comment type="cofactor">
    <cofactor evidence="2">
        <name>Mg(2+)</name>
        <dbReference type="ChEBI" id="CHEBI:18420"/>
    </cofactor>
    <text evidence="2">Binds 2 magnesium ions per subunit.</text>
</comment>
<feature type="binding site" evidence="2">
    <location>
        <begin position="208"/>
        <end position="210"/>
    </location>
    <ligand>
        <name>substrate</name>
    </ligand>
</feature>
<dbReference type="Gene3D" id="3.40.1180.10">
    <property type="entry name" value="Decaprenyl diphosphate synthase-like"/>
    <property type="match status" value="1"/>
</dbReference>
<dbReference type="NCBIfam" id="NF011405">
    <property type="entry name" value="PRK14830.1"/>
    <property type="match status" value="1"/>
</dbReference>
<dbReference type="EC" id="2.5.1.-" evidence="2"/>
<evidence type="ECO:0000313" key="4">
    <source>
        <dbReference type="Proteomes" id="UP000572212"/>
    </source>
</evidence>
<evidence type="ECO:0000313" key="3">
    <source>
        <dbReference type="EMBL" id="MBB6511470.1"/>
    </source>
</evidence>
<feature type="binding site" evidence="2">
    <location>
        <position position="39"/>
    </location>
    <ligand>
        <name>substrate</name>
    </ligand>
</feature>
<comment type="subunit">
    <text evidence="2">Homodimer.</text>
</comment>
<comment type="similarity">
    <text evidence="2">Belongs to the UPP synthase family.</text>
</comment>